<evidence type="ECO:0000256" key="1">
    <source>
        <dbReference type="SAM" id="Phobius"/>
    </source>
</evidence>
<feature type="transmembrane region" description="Helical" evidence="1">
    <location>
        <begin position="44"/>
        <end position="63"/>
    </location>
</feature>
<accession>A0A2T3NLZ7</accession>
<organism evidence="2 3">
    <name type="scientific">Photobacterium rosenbergii</name>
    <dbReference type="NCBI Taxonomy" id="294936"/>
    <lineage>
        <taxon>Bacteria</taxon>
        <taxon>Pseudomonadati</taxon>
        <taxon>Pseudomonadota</taxon>
        <taxon>Gammaproteobacteria</taxon>
        <taxon>Vibrionales</taxon>
        <taxon>Vibrionaceae</taxon>
        <taxon>Photobacterium</taxon>
    </lineage>
</organism>
<keyword evidence="1" id="KW-0472">Membrane</keyword>
<comment type="caution">
    <text evidence="2">The sequence shown here is derived from an EMBL/GenBank/DDBJ whole genome shotgun (WGS) entry which is preliminary data.</text>
</comment>
<evidence type="ECO:0000313" key="2">
    <source>
        <dbReference type="EMBL" id="PSW16520.1"/>
    </source>
</evidence>
<sequence>MLYNMKDIILTPEQVTQVRQEFKAKVQVDTKEPFMGLTPDQLDYMAGVGFALVIGMLMLALSFECVRSLTQKS</sequence>
<name>A0A2T3NLZ7_9GAMM</name>
<evidence type="ECO:0000313" key="3">
    <source>
        <dbReference type="Proteomes" id="UP000241346"/>
    </source>
</evidence>
<keyword evidence="1" id="KW-1133">Transmembrane helix</keyword>
<protein>
    <submittedName>
        <fullName evidence="2">Uncharacterized protein</fullName>
    </submittedName>
</protein>
<dbReference type="AlphaFoldDB" id="A0A2T3NLZ7"/>
<keyword evidence="1" id="KW-0812">Transmembrane</keyword>
<dbReference type="EMBL" id="PYMB01000001">
    <property type="protein sequence ID" value="PSW16520.1"/>
    <property type="molecule type" value="Genomic_DNA"/>
</dbReference>
<reference evidence="2 3" key="1">
    <citation type="submission" date="2018-03" db="EMBL/GenBank/DDBJ databases">
        <title>Whole genome sequencing of Histamine producing bacteria.</title>
        <authorList>
            <person name="Butler K."/>
        </authorList>
    </citation>
    <scope>NUCLEOTIDE SEQUENCE [LARGE SCALE GENOMIC DNA]</scope>
    <source>
        <strain evidence="2 3">DSM 19138</strain>
    </source>
</reference>
<dbReference type="Proteomes" id="UP000241346">
    <property type="component" value="Unassembled WGS sequence"/>
</dbReference>
<proteinExistence type="predicted"/>
<gene>
    <name evidence="2" type="ORF">C9J01_05840</name>
</gene>